<dbReference type="EMBL" id="CM042890">
    <property type="protein sequence ID" value="KAI4312004.1"/>
    <property type="molecule type" value="Genomic_DNA"/>
</dbReference>
<comment type="caution">
    <text evidence="1">The sequence shown here is derived from an EMBL/GenBank/DDBJ whole genome shotgun (WGS) entry which is preliminary data.</text>
</comment>
<name>A0ACB9LMV6_9MYRT</name>
<evidence type="ECO:0000313" key="1">
    <source>
        <dbReference type="EMBL" id="KAI4312004.1"/>
    </source>
</evidence>
<keyword evidence="2" id="KW-1185">Reference proteome</keyword>
<organism evidence="1 2">
    <name type="scientific">Melastoma candidum</name>
    <dbReference type="NCBI Taxonomy" id="119954"/>
    <lineage>
        <taxon>Eukaryota</taxon>
        <taxon>Viridiplantae</taxon>
        <taxon>Streptophyta</taxon>
        <taxon>Embryophyta</taxon>
        <taxon>Tracheophyta</taxon>
        <taxon>Spermatophyta</taxon>
        <taxon>Magnoliopsida</taxon>
        <taxon>eudicotyledons</taxon>
        <taxon>Gunneridae</taxon>
        <taxon>Pentapetalae</taxon>
        <taxon>rosids</taxon>
        <taxon>malvids</taxon>
        <taxon>Myrtales</taxon>
        <taxon>Melastomataceae</taxon>
        <taxon>Melastomatoideae</taxon>
        <taxon>Melastomateae</taxon>
        <taxon>Melastoma</taxon>
    </lineage>
</organism>
<sequence length="77" mass="9005">MACYDCHDSLNYRRCKGTKSSLPRWFRGGVLDMMQRDAQKDPEVFPCALHARALLSQLYWCPASDQMEIERTWSYIG</sequence>
<evidence type="ECO:0000313" key="2">
    <source>
        <dbReference type="Proteomes" id="UP001057402"/>
    </source>
</evidence>
<proteinExistence type="predicted"/>
<accession>A0ACB9LMV6</accession>
<reference evidence="2" key="1">
    <citation type="journal article" date="2023" name="Front. Plant Sci.">
        <title>Chromosomal-level genome assembly of Melastoma candidum provides insights into trichome evolution.</title>
        <authorList>
            <person name="Zhong Y."/>
            <person name="Wu W."/>
            <person name="Sun C."/>
            <person name="Zou P."/>
            <person name="Liu Y."/>
            <person name="Dai S."/>
            <person name="Zhou R."/>
        </authorList>
    </citation>
    <scope>NUCLEOTIDE SEQUENCE [LARGE SCALE GENOMIC DNA]</scope>
</reference>
<protein>
    <submittedName>
        <fullName evidence="1">Uncharacterized protein</fullName>
    </submittedName>
</protein>
<dbReference type="Proteomes" id="UP001057402">
    <property type="component" value="Chromosome 11"/>
</dbReference>
<gene>
    <name evidence="1" type="ORF">MLD38_036863</name>
</gene>